<comment type="caution">
    <text evidence="8">The sequence shown here is derived from an EMBL/GenBank/DDBJ whole genome shotgun (WGS) entry which is preliminary data.</text>
</comment>
<reference evidence="8 10" key="1">
    <citation type="submission" date="2019-07" db="EMBL/GenBank/DDBJ databases">
        <title>Genome Sequencing of Bacteroides fragilis.</title>
        <authorList>
            <person name="Pinto K.M."/>
            <person name="Ruoff K.L."/>
            <person name="Price C.E."/>
            <person name="Valls R.A."/>
            <person name="O'Toole G.A."/>
        </authorList>
    </citation>
    <scope>NUCLEOTIDE SEQUENCE [LARGE SCALE GENOMIC DNA]</scope>
    <source>
        <strain evidence="8 10">AD135F_3B</strain>
    </source>
</reference>
<evidence type="ECO:0000256" key="5">
    <source>
        <dbReference type="ARBA" id="ARBA00033067"/>
    </source>
</evidence>
<dbReference type="AlphaFoldDB" id="A0AB38PPL0"/>
<reference evidence="7 9" key="2">
    <citation type="submission" date="2019-07" db="EMBL/GenBank/DDBJ databases">
        <title>Genome sequencing of Bacteroides fragilis.</title>
        <authorList>
            <person name="Galasyn E.V."/>
            <person name="Ruoff K.L."/>
            <person name="Price C.E."/>
            <person name="Valls R.A."/>
            <person name="O'Toole G.A."/>
        </authorList>
    </citation>
    <scope>NUCLEOTIDE SEQUENCE [LARGE SCALE GENOMIC DNA]</scope>
    <source>
        <strain evidence="7 9">AD135F_1B</strain>
    </source>
</reference>
<organism evidence="8 10">
    <name type="scientific">Bacteroides fragilis</name>
    <dbReference type="NCBI Taxonomy" id="817"/>
    <lineage>
        <taxon>Bacteria</taxon>
        <taxon>Pseudomonadati</taxon>
        <taxon>Bacteroidota</taxon>
        <taxon>Bacteroidia</taxon>
        <taxon>Bacteroidales</taxon>
        <taxon>Bacteroidaceae</taxon>
        <taxon>Bacteroides</taxon>
    </lineage>
</organism>
<evidence type="ECO:0000256" key="3">
    <source>
        <dbReference type="ARBA" id="ARBA00018569"/>
    </source>
</evidence>
<dbReference type="PANTHER" id="PTHR43725:SF53">
    <property type="entry name" value="UDP-ARABINOSE 4-EPIMERASE 1"/>
    <property type="match status" value="1"/>
</dbReference>
<comment type="pathway">
    <text evidence="1">Carbohydrate metabolism; galactose metabolism.</text>
</comment>
<dbReference type="SUPFAM" id="SSF51735">
    <property type="entry name" value="NAD(P)-binding Rossmann-fold domains"/>
    <property type="match status" value="1"/>
</dbReference>
<comment type="similarity">
    <text evidence="2">Belongs to the NAD(P)-dependent epimerase/dehydratase family.</text>
</comment>
<dbReference type="InterPro" id="IPR001509">
    <property type="entry name" value="Epimerase_deHydtase"/>
</dbReference>
<evidence type="ECO:0000259" key="6">
    <source>
        <dbReference type="Pfam" id="PF01370"/>
    </source>
</evidence>
<evidence type="ECO:0000313" key="10">
    <source>
        <dbReference type="Proteomes" id="UP000319026"/>
    </source>
</evidence>
<proteinExistence type="inferred from homology"/>
<evidence type="ECO:0000256" key="4">
    <source>
        <dbReference type="ARBA" id="ARBA00031367"/>
    </source>
</evidence>
<dbReference type="PANTHER" id="PTHR43725">
    <property type="entry name" value="UDP-GLUCOSE 4-EPIMERASE"/>
    <property type="match status" value="1"/>
</dbReference>
<dbReference type="RefSeq" id="WP_065344642.1">
    <property type="nucleotide sequence ID" value="NZ_CP012706.1"/>
</dbReference>
<evidence type="ECO:0000256" key="2">
    <source>
        <dbReference type="ARBA" id="ARBA00007637"/>
    </source>
</evidence>
<accession>A0AB38PPL0</accession>
<name>A0AB38PPL0_BACFG</name>
<feature type="domain" description="NAD-dependent epimerase/dehydratase" evidence="6">
    <location>
        <begin position="6"/>
        <end position="222"/>
    </location>
</feature>
<gene>
    <name evidence="8" type="ORF">FSA03_09105</name>
    <name evidence="7" type="ORF">FSA06_08955</name>
</gene>
<dbReference type="EMBL" id="VOHV01000003">
    <property type="protein sequence ID" value="TWV42311.1"/>
    <property type="molecule type" value="Genomic_DNA"/>
</dbReference>
<protein>
    <recommendedName>
        <fullName evidence="3">UDP-glucose 4-epimerase</fullName>
    </recommendedName>
    <alternativeName>
        <fullName evidence="5">Galactowaldenase</fullName>
    </alternativeName>
    <alternativeName>
        <fullName evidence="4">UDP-galactose 4-epimerase</fullName>
    </alternativeName>
</protein>
<dbReference type="Proteomes" id="UP000319026">
    <property type="component" value="Unassembled WGS sequence"/>
</dbReference>
<dbReference type="Pfam" id="PF01370">
    <property type="entry name" value="Epimerase"/>
    <property type="match status" value="1"/>
</dbReference>
<evidence type="ECO:0000313" key="7">
    <source>
        <dbReference type="EMBL" id="TWV42311.1"/>
    </source>
</evidence>
<dbReference type="EMBL" id="VOHT01000003">
    <property type="protein sequence ID" value="TWV50014.1"/>
    <property type="molecule type" value="Genomic_DNA"/>
</dbReference>
<dbReference type="Gene3D" id="3.40.50.720">
    <property type="entry name" value="NAD(P)-binding Rossmann-like Domain"/>
    <property type="match status" value="1"/>
</dbReference>
<dbReference type="Gene3D" id="3.90.25.10">
    <property type="entry name" value="UDP-galactose 4-epimerase, domain 1"/>
    <property type="match status" value="1"/>
</dbReference>
<sequence>MKHVGVITGATGYIGSHLLRYLLKQEWEIHIIAQPEFGYSNIEDVKDQIHIIEYEYNINDLALFFQRVNPEVVFHLASAVITNYKPEQIPCLIQSNIQFGTEVLEAMKTSQTRLFINTGSYWQNYNSDIYNPVDLYAATKEAFEKMLQFYVDAYDYRVITLRLFDVYGEDDKRPKLLNILKSIAGTDKSLDVSPGEQLLDMVHISDVCHAFLKTFENLEEDKSLKNEVWGVYTGDQLKLKSIVALFEKTIGKKICVNWGKKCYKKREIMKPIESYQKVPGWNAEINIGMGLARLSDKDLI</sequence>
<dbReference type="InterPro" id="IPR036291">
    <property type="entry name" value="NAD(P)-bd_dom_sf"/>
</dbReference>
<evidence type="ECO:0000256" key="1">
    <source>
        <dbReference type="ARBA" id="ARBA00004947"/>
    </source>
</evidence>
<evidence type="ECO:0000313" key="8">
    <source>
        <dbReference type="EMBL" id="TWV50014.1"/>
    </source>
</evidence>
<dbReference type="Proteomes" id="UP000315444">
    <property type="component" value="Unassembled WGS sequence"/>
</dbReference>
<evidence type="ECO:0000313" key="9">
    <source>
        <dbReference type="Proteomes" id="UP000315444"/>
    </source>
</evidence>